<dbReference type="EMBL" id="BPLR01003908">
    <property type="protein sequence ID" value="GIX90058.1"/>
    <property type="molecule type" value="Genomic_DNA"/>
</dbReference>
<comment type="caution">
    <text evidence="2">The sequence shown here is derived from an EMBL/GenBank/DDBJ whole genome shotgun (WGS) entry which is preliminary data.</text>
</comment>
<organism evidence="2 3">
    <name type="scientific">Caerostris extrusa</name>
    <name type="common">Bark spider</name>
    <name type="synonym">Caerostris bankana</name>
    <dbReference type="NCBI Taxonomy" id="172846"/>
    <lineage>
        <taxon>Eukaryota</taxon>
        <taxon>Metazoa</taxon>
        <taxon>Ecdysozoa</taxon>
        <taxon>Arthropoda</taxon>
        <taxon>Chelicerata</taxon>
        <taxon>Arachnida</taxon>
        <taxon>Araneae</taxon>
        <taxon>Araneomorphae</taxon>
        <taxon>Entelegynae</taxon>
        <taxon>Araneoidea</taxon>
        <taxon>Araneidae</taxon>
        <taxon>Caerostris</taxon>
    </lineage>
</organism>
<reference evidence="2 3" key="1">
    <citation type="submission" date="2021-06" db="EMBL/GenBank/DDBJ databases">
        <title>Caerostris extrusa draft genome.</title>
        <authorList>
            <person name="Kono N."/>
            <person name="Arakawa K."/>
        </authorList>
    </citation>
    <scope>NUCLEOTIDE SEQUENCE [LARGE SCALE GENOMIC DNA]</scope>
</reference>
<evidence type="ECO:0000313" key="3">
    <source>
        <dbReference type="Proteomes" id="UP001054945"/>
    </source>
</evidence>
<protein>
    <submittedName>
        <fullName evidence="2">Uncharacterized protein</fullName>
    </submittedName>
</protein>
<accession>A0AAV4NZ98</accession>
<evidence type="ECO:0000313" key="2">
    <source>
        <dbReference type="EMBL" id="GIX90058.1"/>
    </source>
</evidence>
<gene>
    <name evidence="2" type="ORF">CEXT_779761</name>
</gene>
<dbReference type="Proteomes" id="UP001054945">
    <property type="component" value="Unassembled WGS sequence"/>
</dbReference>
<dbReference type="AlphaFoldDB" id="A0AAV4NZ98"/>
<keyword evidence="3" id="KW-1185">Reference proteome</keyword>
<proteinExistence type="predicted"/>
<sequence length="99" mass="11168">MPEKEGTKSKKQKIGDNGPRNSAENRNKRCSTMDDGQLEVAVTRQKGFTFHSNKIKKKGNTGFVCSLLKFHSKPPFLLSKGERIDLYFSNFSSNGKELQ</sequence>
<feature type="region of interest" description="Disordered" evidence="1">
    <location>
        <begin position="1"/>
        <end position="36"/>
    </location>
</feature>
<evidence type="ECO:0000256" key="1">
    <source>
        <dbReference type="SAM" id="MobiDB-lite"/>
    </source>
</evidence>
<name>A0AAV4NZ98_CAEEX</name>